<dbReference type="RefSeq" id="WP_343796902.1">
    <property type="nucleotide sequence ID" value="NZ_BAAADJ010000009.1"/>
</dbReference>
<evidence type="ECO:0000313" key="2">
    <source>
        <dbReference type="EMBL" id="GAA0321406.1"/>
    </source>
</evidence>
<comment type="caution">
    <text evidence="2">The sequence shown here is derived from an EMBL/GenBank/DDBJ whole genome shotgun (WGS) entry which is preliminary data.</text>
</comment>
<reference evidence="2 3" key="1">
    <citation type="journal article" date="2019" name="Int. J. Syst. Evol. Microbiol.">
        <title>The Global Catalogue of Microorganisms (GCM) 10K type strain sequencing project: providing services to taxonomists for standard genome sequencing and annotation.</title>
        <authorList>
            <consortium name="The Broad Institute Genomics Platform"/>
            <consortium name="The Broad Institute Genome Sequencing Center for Infectious Disease"/>
            <person name="Wu L."/>
            <person name="Ma J."/>
        </authorList>
    </citation>
    <scope>NUCLEOTIDE SEQUENCE [LARGE SCALE GENOMIC DNA]</scope>
    <source>
        <strain evidence="2 3">JCM 9731</strain>
    </source>
</reference>
<evidence type="ECO:0000313" key="3">
    <source>
        <dbReference type="Proteomes" id="UP001500782"/>
    </source>
</evidence>
<sequence length="418" mass="47038">MVRFLILMIIVGTFITAAVLYFDQTSTTVTKNKERLSIDEMTTEELMTHLTDDRDDYQTYGDFIEENMRMVDFSMEQLMIALMASQNSNTGKINPDFADRYEGGINTSKAYIKAARDLKKVPPLAGDIHDTYLQALDEFEQAIDLVQSKKEFSLVSAKYNAGMDYIEETNNKMAELESFAYNLMVNGGATQGTDETSEENLDANNGEETYEEDSSSNASEEEEVSVDVNIDIESDPSATGILSYFPLEVGYNYNFAYAVDGVGEAIKIIGKHGNKYLAYGSQSGMLAFYRVYEIQDNDIFINFTATEGGELYNFIEEQSASNDFSFLDQFKTDPNYQGIPYLTWPLEKGKTFGSAEVIDVGKIIEIDGDAYETIIIRYDGENNNYTDYYLAKGYGLVRCVFLLSGMSEEPMVVDYAKF</sequence>
<keyword evidence="3" id="KW-1185">Reference proteome</keyword>
<organism evidence="2 3">
    <name type="scientific">Bacillus carboniphilus</name>
    <dbReference type="NCBI Taxonomy" id="86663"/>
    <lineage>
        <taxon>Bacteria</taxon>
        <taxon>Bacillati</taxon>
        <taxon>Bacillota</taxon>
        <taxon>Bacilli</taxon>
        <taxon>Bacillales</taxon>
        <taxon>Bacillaceae</taxon>
        <taxon>Bacillus</taxon>
    </lineage>
</organism>
<protein>
    <recommendedName>
        <fullName evidence="4">SbsC C-terminal domain-containing protein</fullName>
    </recommendedName>
</protein>
<accession>A0ABN0VZT6</accession>
<dbReference type="EMBL" id="BAAADJ010000009">
    <property type="protein sequence ID" value="GAA0321406.1"/>
    <property type="molecule type" value="Genomic_DNA"/>
</dbReference>
<dbReference type="Proteomes" id="UP001500782">
    <property type="component" value="Unassembled WGS sequence"/>
</dbReference>
<feature type="compositionally biased region" description="Acidic residues" evidence="1">
    <location>
        <begin position="208"/>
        <end position="223"/>
    </location>
</feature>
<evidence type="ECO:0008006" key="4">
    <source>
        <dbReference type="Google" id="ProtNLM"/>
    </source>
</evidence>
<gene>
    <name evidence="2" type="ORF">GCM10008967_09920</name>
</gene>
<name>A0ABN0VZT6_9BACI</name>
<evidence type="ECO:0000256" key="1">
    <source>
        <dbReference type="SAM" id="MobiDB-lite"/>
    </source>
</evidence>
<proteinExistence type="predicted"/>
<feature type="region of interest" description="Disordered" evidence="1">
    <location>
        <begin position="189"/>
        <end position="223"/>
    </location>
</feature>